<dbReference type="PANTHER" id="PTHR42870:SF1">
    <property type="entry name" value="NON-SPECIFIC LIPID-TRANSFER PROTEIN-LIKE 2"/>
    <property type="match status" value="1"/>
</dbReference>
<proteinExistence type="predicted"/>
<dbReference type="PIRSF" id="PIRSF000429">
    <property type="entry name" value="Ac-CoA_Ac_transf"/>
    <property type="match status" value="1"/>
</dbReference>
<comment type="caution">
    <text evidence="3">The sequence shown here is derived from an EMBL/GenBank/DDBJ whole genome shotgun (WGS) entry which is preliminary data.</text>
</comment>
<dbReference type="NCBIfam" id="NF004810">
    <property type="entry name" value="PRK06157.1"/>
    <property type="match status" value="1"/>
</dbReference>
<dbReference type="RefSeq" id="WP_059211615.1">
    <property type="nucleotide sequence ID" value="NZ_KQ948683.1"/>
</dbReference>
<evidence type="ECO:0000259" key="2">
    <source>
        <dbReference type="Pfam" id="PF22691"/>
    </source>
</evidence>
<feature type="domain" description="Thiolase C-terminal" evidence="2">
    <location>
        <begin position="258"/>
        <end position="380"/>
    </location>
</feature>
<dbReference type="CDD" id="cd00829">
    <property type="entry name" value="SCP-x_thiolase"/>
    <property type="match status" value="1"/>
</dbReference>
<dbReference type="AlphaFoldDB" id="A0A101RL62"/>
<keyword evidence="3" id="KW-0808">Transferase</keyword>
<reference evidence="3 4" key="1">
    <citation type="submission" date="2015-10" db="EMBL/GenBank/DDBJ databases">
        <title>Draft genome sequence of Streptomyces canus DSM 40017, type strain for the species Streptomyces canus.</title>
        <authorList>
            <person name="Ruckert C."/>
            <person name="Winkler A."/>
            <person name="Kalinowski J."/>
            <person name="Kampfer P."/>
            <person name="Glaeser S."/>
        </authorList>
    </citation>
    <scope>NUCLEOTIDE SEQUENCE [LARGE SCALE GENOMIC DNA]</scope>
    <source>
        <strain evidence="3 4">DSM 40017</strain>
    </source>
</reference>
<dbReference type="Gene3D" id="3.40.47.10">
    <property type="match status" value="1"/>
</dbReference>
<name>A0A101RL62_9ACTN</name>
<gene>
    <name evidence="3" type="ORF">AQJ46_47700</name>
</gene>
<sequence>MSSNGIRDRVAVVGMGCTRFGEHWDRSADDLLLDATRECLAATPALAAEDVDAYWLGTLGSGQSGMTLSRPLSLDYKPVTRVENYCATGSEAFRNACYAVASGAYDRVMAVGVEKLKDSGFSGLLRSDPPGDGTAPELSLTAPAAFSLLDPAYCDRYGVEPAAMREAMTHVAWKNHANGALNPKAQFRSAVSKEKIERAPLVAGRLGVFDCSGVSDGAACALIVRAEDALRYTDRPMYVKGLSLVAGPARGAMDPGYDYTTFPEVVRSAADAYRQAGISDPRSQISLAEVHDCFTPTEVVLMEDLGFAERGQAWKDVLDGAFQLDGRLPVNPDGGLKSFGHPVGASGLRMLYECWLQFRAEAGERQLADPTLGLTHNLGGRPGGCVSFVSVVGPDLG</sequence>
<dbReference type="InterPro" id="IPR016039">
    <property type="entry name" value="Thiolase-like"/>
</dbReference>
<evidence type="ECO:0000259" key="1">
    <source>
        <dbReference type="Pfam" id="PF00108"/>
    </source>
</evidence>
<dbReference type="SUPFAM" id="SSF53901">
    <property type="entry name" value="Thiolase-like"/>
    <property type="match status" value="1"/>
</dbReference>
<dbReference type="InterPro" id="IPR055140">
    <property type="entry name" value="Thiolase_C_2"/>
</dbReference>
<dbReference type="InterPro" id="IPR020616">
    <property type="entry name" value="Thiolase_N"/>
</dbReference>
<dbReference type="EMBL" id="LMWU01000073">
    <property type="protein sequence ID" value="KUN57428.1"/>
    <property type="molecule type" value="Genomic_DNA"/>
</dbReference>
<dbReference type="InterPro" id="IPR002155">
    <property type="entry name" value="Thiolase"/>
</dbReference>
<accession>A0A101RL62</accession>
<organism evidence="3 4">
    <name type="scientific">Streptomyces canus</name>
    <dbReference type="NCBI Taxonomy" id="58343"/>
    <lineage>
        <taxon>Bacteria</taxon>
        <taxon>Bacillati</taxon>
        <taxon>Actinomycetota</taxon>
        <taxon>Actinomycetes</taxon>
        <taxon>Kitasatosporales</taxon>
        <taxon>Streptomycetaceae</taxon>
        <taxon>Streptomyces</taxon>
        <taxon>Streptomyces aurantiacus group</taxon>
    </lineage>
</organism>
<dbReference type="Proteomes" id="UP000053669">
    <property type="component" value="Unassembled WGS sequence"/>
</dbReference>
<evidence type="ECO:0000313" key="3">
    <source>
        <dbReference type="EMBL" id="KUN57428.1"/>
    </source>
</evidence>
<feature type="domain" description="Thiolase N-terminal" evidence="1">
    <location>
        <begin position="10"/>
        <end position="226"/>
    </location>
</feature>
<dbReference type="Pfam" id="PF22691">
    <property type="entry name" value="Thiolase_C_1"/>
    <property type="match status" value="1"/>
</dbReference>
<protein>
    <submittedName>
        <fullName evidence="3">Acetyl-CoA acetyltransferase</fullName>
    </submittedName>
</protein>
<dbReference type="STRING" id="58343.AQJ46_47700"/>
<evidence type="ECO:0000313" key="4">
    <source>
        <dbReference type="Proteomes" id="UP000053669"/>
    </source>
</evidence>
<dbReference type="PANTHER" id="PTHR42870">
    <property type="entry name" value="ACETYL-COA C-ACETYLTRANSFERASE"/>
    <property type="match status" value="1"/>
</dbReference>
<dbReference type="Pfam" id="PF00108">
    <property type="entry name" value="Thiolase_N"/>
    <property type="match status" value="1"/>
</dbReference>
<dbReference type="GO" id="GO:0016747">
    <property type="term" value="F:acyltransferase activity, transferring groups other than amino-acyl groups"/>
    <property type="evidence" value="ECO:0007669"/>
    <property type="project" value="InterPro"/>
</dbReference>